<dbReference type="GO" id="GO:0003743">
    <property type="term" value="F:translation initiation factor activity"/>
    <property type="evidence" value="ECO:0007669"/>
    <property type="project" value="UniProtKB-KW"/>
</dbReference>
<dbReference type="InterPro" id="IPR013906">
    <property type="entry name" value="eIF3j"/>
</dbReference>
<dbReference type="PANTHER" id="PTHR21681">
    <property type="entry name" value="EUKARYOTIC TRANSLATION INITIATION FACTOR 3 SUBUNIT J"/>
    <property type="match status" value="1"/>
</dbReference>
<accession>C1BTH1</accession>
<evidence type="ECO:0000313" key="5">
    <source>
        <dbReference type="EMBL" id="ACO12324.1"/>
    </source>
</evidence>
<dbReference type="Pfam" id="PF08597">
    <property type="entry name" value="eIF3_subunit"/>
    <property type="match status" value="1"/>
</dbReference>
<keyword evidence="2 5" id="KW-0396">Initiation factor</keyword>
<dbReference type="InterPro" id="IPR023194">
    <property type="entry name" value="eIF3-like_dom_sf"/>
</dbReference>
<protein>
    <submittedName>
        <fullName evidence="5">Eukaryotic translation initiation factor 3 subunit J</fullName>
    </submittedName>
</protein>
<organism evidence="5">
    <name type="scientific">Lepeophtheirus salmonis</name>
    <name type="common">Salmon louse</name>
    <name type="synonym">Caligus salmonis</name>
    <dbReference type="NCBI Taxonomy" id="72036"/>
    <lineage>
        <taxon>Eukaryota</taxon>
        <taxon>Metazoa</taxon>
        <taxon>Ecdysozoa</taxon>
        <taxon>Arthropoda</taxon>
        <taxon>Crustacea</taxon>
        <taxon>Multicrustacea</taxon>
        <taxon>Hexanauplia</taxon>
        <taxon>Copepoda</taxon>
        <taxon>Siphonostomatoida</taxon>
        <taxon>Caligidae</taxon>
        <taxon>Lepeophtheirus</taxon>
    </lineage>
</organism>
<dbReference type="PANTHER" id="PTHR21681:SF0">
    <property type="entry name" value="EUKARYOTIC TRANSLATION INITIATION FACTOR 3 SUBUNIT J"/>
    <property type="match status" value="1"/>
</dbReference>
<evidence type="ECO:0000256" key="1">
    <source>
        <dbReference type="ARBA" id="ARBA00022490"/>
    </source>
</evidence>
<proteinExistence type="evidence at transcript level"/>
<feature type="region of interest" description="Disordered" evidence="4">
    <location>
        <begin position="22"/>
        <end position="56"/>
    </location>
</feature>
<sequence>MSDADWDAEDFEPQLRTKKAICDKWDGEDEDDDIKDSWDKESDEDEVKSEKTAQESAAYQAKKKKKISDIIAEREASKSYQMEEMAQLEKEKAYAETPEGKAEEKLRLLQLEERVNLDLAKDMMGVSLNLNIDGMNPSTKDDFAQFEKALIEKINTFSAAPYYTDFIENFLRNLCADLSSTNLKKIKLSFDALHSVKLKEEKAAKNKKKPTVKMDLRKDYYVDDGSYDMDDFM</sequence>
<reference evidence="5" key="1">
    <citation type="submission" date="2009-06" db="EMBL/GenBank/DDBJ databases">
        <title>Lepeophtheirus salmonis ESTs and full-length cDNAs.</title>
        <authorList>
            <person name="Yasuike M."/>
            <person name="von Schalburg K."/>
            <person name="Cooper G."/>
            <person name="Leong J."/>
            <person name="Jones S.R.M."/>
            <person name="Koop B.F."/>
        </authorList>
    </citation>
    <scope>NUCLEOTIDE SEQUENCE</scope>
    <source>
        <strain evidence="5">Pacific form</strain>
        <tissue evidence="5">Whole</tissue>
    </source>
</reference>
<evidence type="ECO:0000256" key="4">
    <source>
        <dbReference type="SAM" id="MobiDB-lite"/>
    </source>
</evidence>
<name>C1BTH1_LEPSM</name>
<evidence type="ECO:0000256" key="2">
    <source>
        <dbReference type="ARBA" id="ARBA00022540"/>
    </source>
</evidence>
<dbReference type="OrthoDB" id="20381at2759"/>
<keyword evidence="3" id="KW-0648">Protein biosynthesis</keyword>
<evidence type="ECO:0000256" key="3">
    <source>
        <dbReference type="ARBA" id="ARBA00022917"/>
    </source>
</evidence>
<gene>
    <name evidence="5" type="primary">EIF3J</name>
</gene>
<keyword evidence="1" id="KW-0963">Cytoplasm</keyword>
<dbReference type="AlphaFoldDB" id="C1BTH1"/>
<dbReference type="GO" id="GO:0005852">
    <property type="term" value="C:eukaryotic translation initiation factor 3 complex"/>
    <property type="evidence" value="ECO:0007669"/>
    <property type="project" value="InterPro"/>
</dbReference>
<dbReference type="EMBL" id="BT077900">
    <property type="protein sequence ID" value="ACO12324.1"/>
    <property type="molecule type" value="mRNA"/>
</dbReference>
<dbReference type="Gene3D" id="1.10.246.60">
    <property type="entry name" value="Eukaryotic translation initiation factor 3 like domains"/>
    <property type="match status" value="1"/>
</dbReference>